<name>Q2CC99_OCEGH</name>
<accession>Q2CC99</accession>
<protein>
    <submittedName>
        <fullName evidence="1">Uncharacterized protein</fullName>
    </submittedName>
</protein>
<proteinExistence type="predicted"/>
<feature type="non-terminal residue" evidence="1">
    <location>
        <position position="46"/>
    </location>
</feature>
<evidence type="ECO:0000313" key="1">
    <source>
        <dbReference type="EMBL" id="EAR50334.1"/>
    </source>
</evidence>
<dbReference type="Proteomes" id="UP000003635">
    <property type="component" value="Unassembled WGS sequence"/>
</dbReference>
<dbReference type="AlphaFoldDB" id="Q2CC99"/>
<reference evidence="1 2" key="1">
    <citation type="journal article" date="2010" name="J. Bacteriol.">
        <title>Genome sequences of Oceanicola granulosus HTCC2516(T) and Oceanicola batsensis HTCC2597(TDelta).</title>
        <authorList>
            <person name="Thrash J.C."/>
            <person name="Cho J.C."/>
            <person name="Vergin K.L."/>
            <person name="Giovannoni S.J."/>
        </authorList>
    </citation>
    <scope>NUCLEOTIDE SEQUENCE [LARGE SCALE GENOMIC DNA]</scope>
    <source>
        <strain evidence="2">ATCC BAA-861 / DSM 15982 / KCTC 12143 / HTCC2516</strain>
    </source>
</reference>
<gene>
    <name evidence="1" type="ORF">OG2516_07303</name>
</gene>
<sequence length="46" mass="5024">MIITFHRCPLGVHSLSAAGQKRAPSSHMYCTPGVISSMRMYTVKAT</sequence>
<keyword evidence="2" id="KW-1185">Reference proteome</keyword>
<comment type="caution">
    <text evidence="1">The sequence shown here is derived from an EMBL/GenBank/DDBJ whole genome shotgun (WGS) entry which is preliminary data.</text>
</comment>
<organism evidence="1 2">
    <name type="scientific">Oceanicola granulosus (strain ATCC BAA-861 / DSM 15982 / KCTC 12143 / HTCC2516)</name>
    <dbReference type="NCBI Taxonomy" id="314256"/>
    <lineage>
        <taxon>Bacteria</taxon>
        <taxon>Pseudomonadati</taxon>
        <taxon>Pseudomonadota</taxon>
        <taxon>Alphaproteobacteria</taxon>
        <taxon>Rhodobacterales</taxon>
        <taxon>Roseobacteraceae</taxon>
        <taxon>Oceanicola</taxon>
    </lineage>
</organism>
<evidence type="ECO:0000313" key="2">
    <source>
        <dbReference type="Proteomes" id="UP000003635"/>
    </source>
</evidence>
<dbReference type="EMBL" id="AAOT01000031">
    <property type="protein sequence ID" value="EAR50334.1"/>
    <property type="molecule type" value="Genomic_DNA"/>
</dbReference>
<dbReference type="HOGENOM" id="CLU_3209491_0_0_5"/>